<dbReference type="GO" id="GO:0032259">
    <property type="term" value="P:methylation"/>
    <property type="evidence" value="ECO:0007669"/>
    <property type="project" value="UniProtKB-KW"/>
</dbReference>
<sequence>MEQVRAHIDGHDLVFHLNADRCPIQGRHRVGKFYERADLDRLSETVKPGAHVLDVGANVGNHAIYFATLMGAARVTCIEPNPVAIEALRANVQANGLDDIIVLDALGIGLSDASDDGYKIKRHATNLGAARLKKGGDIEVHPGDALFADETVDLIKVDVEGMEMQVLHGFQQVVSQQKPALFVEVDEANDAVFHDWLEAQGYRVLWHSKHQQANCNYFAQPIEVNS</sequence>
<dbReference type="PANTHER" id="PTHR34203">
    <property type="entry name" value="METHYLTRANSFERASE, FKBM FAMILY PROTEIN"/>
    <property type="match status" value="1"/>
</dbReference>
<feature type="domain" description="Methyltransferase FkbM" evidence="1">
    <location>
        <begin position="54"/>
        <end position="204"/>
    </location>
</feature>
<name>A0ABT4XVJ7_9RHOB</name>
<dbReference type="GO" id="GO:0008168">
    <property type="term" value="F:methyltransferase activity"/>
    <property type="evidence" value="ECO:0007669"/>
    <property type="project" value="UniProtKB-KW"/>
</dbReference>
<dbReference type="RefSeq" id="WP_271433350.1">
    <property type="nucleotide sequence ID" value="NZ_JAQIOY010000006.1"/>
</dbReference>
<dbReference type="CDD" id="cd02440">
    <property type="entry name" value="AdoMet_MTases"/>
    <property type="match status" value="1"/>
</dbReference>
<evidence type="ECO:0000313" key="2">
    <source>
        <dbReference type="EMBL" id="MDA7425993.1"/>
    </source>
</evidence>
<dbReference type="NCBIfam" id="TIGR01444">
    <property type="entry name" value="fkbM_fam"/>
    <property type="match status" value="1"/>
</dbReference>
<reference evidence="2 3" key="1">
    <citation type="submission" date="2023-01" db="EMBL/GenBank/DDBJ databases">
        <title>Thalassococcus onchidii sp. nov., isolated from a marine invertebrate from the South China Sea.</title>
        <authorList>
            <person name="Xu S."/>
            <person name="Liu Z."/>
            <person name="Xu Y."/>
        </authorList>
    </citation>
    <scope>NUCLEOTIDE SEQUENCE [LARGE SCALE GENOMIC DNA]</scope>
    <source>
        <strain evidence="2 3">KCTC 32084</strain>
    </source>
</reference>
<dbReference type="EMBL" id="JAQIOY010000006">
    <property type="protein sequence ID" value="MDA7425993.1"/>
    <property type="molecule type" value="Genomic_DNA"/>
</dbReference>
<dbReference type="InterPro" id="IPR006342">
    <property type="entry name" value="FkbM_mtfrase"/>
</dbReference>
<comment type="caution">
    <text evidence="2">The sequence shown here is derived from an EMBL/GenBank/DDBJ whole genome shotgun (WGS) entry which is preliminary data.</text>
</comment>
<gene>
    <name evidence="2" type="ORF">PFY00_14760</name>
</gene>
<dbReference type="Gene3D" id="3.40.50.150">
    <property type="entry name" value="Vaccinia Virus protein VP39"/>
    <property type="match status" value="1"/>
</dbReference>
<organism evidence="2 3">
    <name type="scientific">Thalassococcus lentus</name>
    <dbReference type="NCBI Taxonomy" id="1210524"/>
    <lineage>
        <taxon>Bacteria</taxon>
        <taxon>Pseudomonadati</taxon>
        <taxon>Pseudomonadota</taxon>
        <taxon>Alphaproteobacteria</taxon>
        <taxon>Rhodobacterales</taxon>
        <taxon>Roseobacteraceae</taxon>
        <taxon>Thalassococcus</taxon>
    </lineage>
</organism>
<dbReference type="InterPro" id="IPR052514">
    <property type="entry name" value="SAM-dependent_MTase"/>
</dbReference>
<keyword evidence="2" id="KW-0489">Methyltransferase</keyword>
<proteinExistence type="predicted"/>
<dbReference type="SUPFAM" id="SSF53335">
    <property type="entry name" value="S-adenosyl-L-methionine-dependent methyltransferases"/>
    <property type="match status" value="1"/>
</dbReference>
<accession>A0ABT4XVJ7</accession>
<dbReference type="InterPro" id="IPR029063">
    <property type="entry name" value="SAM-dependent_MTases_sf"/>
</dbReference>
<dbReference type="Proteomes" id="UP001210720">
    <property type="component" value="Unassembled WGS sequence"/>
</dbReference>
<evidence type="ECO:0000259" key="1">
    <source>
        <dbReference type="Pfam" id="PF05050"/>
    </source>
</evidence>
<protein>
    <submittedName>
        <fullName evidence="2">FkbM family methyltransferase</fullName>
    </submittedName>
</protein>
<dbReference type="PANTHER" id="PTHR34203:SF15">
    <property type="entry name" value="SLL1173 PROTEIN"/>
    <property type="match status" value="1"/>
</dbReference>
<dbReference type="Pfam" id="PF05050">
    <property type="entry name" value="Methyltransf_21"/>
    <property type="match status" value="1"/>
</dbReference>
<keyword evidence="2" id="KW-0808">Transferase</keyword>
<evidence type="ECO:0000313" key="3">
    <source>
        <dbReference type="Proteomes" id="UP001210720"/>
    </source>
</evidence>
<keyword evidence="3" id="KW-1185">Reference proteome</keyword>